<organism evidence="2 3">
    <name type="scientific">Prochlorococcus marinus str. MIT 9116</name>
    <dbReference type="NCBI Taxonomy" id="167544"/>
    <lineage>
        <taxon>Bacteria</taxon>
        <taxon>Bacillati</taxon>
        <taxon>Cyanobacteriota</taxon>
        <taxon>Cyanophyceae</taxon>
        <taxon>Synechococcales</taxon>
        <taxon>Prochlorococcaceae</taxon>
        <taxon>Prochlorococcus</taxon>
    </lineage>
</organism>
<dbReference type="EMBL" id="JNAJ01000017">
    <property type="protein sequence ID" value="KGF90471.1"/>
    <property type="molecule type" value="Genomic_DNA"/>
</dbReference>
<protein>
    <submittedName>
        <fullName evidence="2">Uncharacterized protein</fullName>
    </submittedName>
</protein>
<keyword evidence="1" id="KW-0472">Membrane</keyword>
<evidence type="ECO:0000313" key="2">
    <source>
        <dbReference type="EMBL" id="KGF90471.1"/>
    </source>
</evidence>
<name>A0A0A1ZPL1_PROMR</name>
<dbReference type="Proteomes" id="UP000030491">
    <property type="component" value="Unassembled WGS sequence"/>
</dbReference>
<accession>A0A0A1ZPL1</accession>
<evidence type="ECO:0000313" key="3">
    <source>
        <dbReference type="Proteomes" id="UP000030491"/>
    </source>
</evidence>
<proteinExistence type="predicted"/>
<keyword evidence="1" id="KW-1133">Transmembrane helix</keyword>
<reference evidence="3" key="1">
    <citation type="journal article" date="2014" name="Sci. Data">
        <title>Genomes of diverse isolates of the marine cyanobacterium Prochlorococcus.</title>
        <authorList>
            <person name="Biller S."/>
            <person name="Berube P."/>
            <person name="Thompson J."/>
            <person name="Kelly L."/>
            <person name="Roggensack S."/>
            <person name="Awad L."/>
            <person name="Roache-Johnson K."/>
            <person name="Ding H."/>
            <person name="Giovannoni S.J."/>
            <person name="Moore L.R."/>
            <person name="Chisholm S.W."/>
        </authorList>
    </citation>
    <scope>NUCLEOTIDE SEQUENCE [LARGE SCALE GENOMIC DNA]</scope>
</reference>
<dbReference type="RefSeq" id="WP_193741772.1">
    <property type="nucleotide sequence ID" value="NZ_JNAJ01000017.1"/>
</dbReference>
<gene>
    <name evidence="2" type="ORF">EU93_1644</name>
</gene>
<dbReference type="AlphaFoldDB" id="A0A0A1ZPL1"/>
<feature type="transmembrane region" description="Helical" evidence="1">
    <location>
        <begin position="12"/>
        <end position="31"/>
    </location>
</feature>
<keyword evidence="1" id="KW-0812">Transmembrane</keyword>
<sequence>MGEYIDIGIQNSILPFSIILSSIALGIYALFGAEAENDDDDSDSGSGGLMQPI</sequence>
<evidence type="ECO:0000256" key="1">
    <source>
        <dbReference type="SAM" id="Phobius"/>
    </source>
</evidence>
<comment type="caution">
    <text evidence="2">The sequence shown here is derived from an EMBL/GenBank/DDBJ whole genome shotgun (WGS) entry which is preliminary data.</text>
</comment>